<proteinExistence type="predicted"/>
<protein>
    <submittedName>
        <fullName evidence="2">Uncharacterized protein</fullName>
    </submittedName>
</protein>
<dbReference type="EMBL" id="GDHC01001263">
    <property type="protein sequence ID" value="JAQ17366.1"/>
    <property type="molecule type" value="Transcribed_RNA"/>
</dbReference>
<sequence length="115" mass="11846">TTTTTTATSNIKNSNDRNNILGLGNKPRAVPILTPAAGAHSSKRCKQPQTSHSISGHRTASVNVSKHGGNSHGKIAVPSTQIITAVNNAVSHPHALSTPSSTFLQAEAAHNVVAQ</sequence>
<feature type="compositionally biased region" description="Polar residues" evidence="1">
    <location>
        <begin position="47"/>
        <end position="64"/>
    </location>
</feature>
<gene>
    <name evidence="2" type="ORF">g.37569</name>
</gene>
<feature type="non-terminal residue" evidence="2">
    <location>
        <position position="1"/>
    </location>
</feature>
<feature type="region of interest" description="Disordered" evidence="1">
    <location>
        <begin position="1"/>
        <end position="25"/>
    </location>
</feature>
<feature type="compositionally biased region" description="Polar residues" evidence="1">
    <location>
        <begin position="9"/>
        <end position="18"/>
    </location>
</feature>
<evidence type="ECO:0000256" key="1">
    <source>
        <dbReference type="SAM" id="MobiDB-lite"/>
    </source>
</evidence>
<reference evidence="2" key="1">
    <citation type="journal article" date="2016" name="Gigascience">
        <title>De novo construction of an expanded transcriptome assembly for the western tarnished plant bug, Lygus hesperus.</title>
        <authorList>
            <person name="Tassone E.E."/>
            <person name="Geib S.M."/>
            <person name="Hall B."/>
            <person name="Fabrick J.A."/>
            <person name="Brent C.S."/>
            <person name="Hull J.J."/>
        </authorList>
    </citation>
    <scope>NUCLEOTIDE SEQUENCE</scope>
</reference>
<evidence type="ECO:0000313" key="2">
    <source>
        <dbReference type="EMBL" id="JAQ17366.1"/>
    </source>
</evidence>
<feature type="region of interest" description="Disordered" evidence="1">
    <location>
        <begin position="37"/>
        <end position="75"/>
    </location>
</feature>
<dbReference type="AlphaFoldDB" id="A0A146MF74"/>
<accession>A0A146MF74</accession>
<name>A0A146MF74_LYGHE</name>
<organism evidence="2">
    <name type="scientific">Lygus hesperus</name>
    <name type="common">Western plant bug</name>
    <dbReference type="NCBI Taxonomy" id="30085"/>
    <lineage>
        <taxon>Eukaryota</taxon>
        <taxon>Metazoa</taxon>
        <taxon>Ecdysozoa</taxon>
        <taxon>Arthropoda</taxon>
        <taxon>Hexapoda</taxon>
        <taxon>Insecta</taxon>
        <taxon>Pterygota</taxon>
        <taxon>Neoptera</taxon>
        <taxon>Paraneoptera</taxon>
        <taxon>Hemiptera</taxon>
        <taxon>Heteroptera</taxon>
        <taxon>Panheteroptera</taxon>
        <taxon>Cimicomorpha</taxon>
        <taxon>Miridae</taxon>
        <taxon>Mirini</taxon>
        <taxon>Lygus</taxon>
    </lineage>
</organism>